<dbReference type="SUPFAM" id="SSF81606">
    <property type="entry name" value="PP2C-like"/>
    <property type="match status" value="1"/>
</dbReference>
<evidence type="ECO:0000256" key="1">
    <source>
        <dbReference type="SAM" id="Phobius"/>
    </source>
</evidence>
<keyword evidence="1" id="KW-0472">Membrane</keyword>
<dbReference type="EMBL" id="MSIF01000045">
    <property type="protein sequence ID" value="OLF04415.1"/>
    <property type="molecule type" value="Genomic_DNA"/>
</dbReference>
<name>A0A7Z0WFR6_9PSEU</name>
<reference evidence="3 4" key="1">
    <citation type="submission" date="2016-12" db="EMBL/GenBank/DDBJ databases">
        <title>The draft genome sequence of Actinophytocola xinjiangensis.</title>
        <authorList>
            <person name="Wang W."/>
            <person name="Yuan L."/>
        </authorList>
    </citation>
    <scope>NUCLEOTIDE SEQUENCE [LARGE SCALE GENOMIC DNA]</scope>
    <source>
        <strain evidence="3 4">CGMCC 4.4663</strain>
    </source>
</reference>
<dbReference type="SMART" id="SM00331">
    <property type="entry name" value="PP2C_SIG"/>
    <property type="match status" value="1"/>
</dbReference>
<evidence type="ECO:0000259" key="2">
    <source>
        <dbReference type="PROSITE" id="PS51746"/>
    </source>
</evidence>
<feature type="domain" description="PPM-type phosphatase" evidence="2">
    <location>
        <begin position="10"/>
        <end position="239"/>
    </location>
</feature>
<evidence type="ECO:0000313" key="4">
    <source>
        <dbReference type="Proteomes" id="UP000185696"/>
    </source>
</evidence>
<dbReference type="InterPro" id="IPR015655">
    <property type="entry name" value="PP2C"/>
</dbReference>
<dbReference type="OrthoDB" id="9801841at2"/>
<dbReference type="Proteomes" id="UP000185696">
    <property type="component" value="Unassembled WGS sequence"/>
</dbReference>
<protein>
    <recommendedName>
        <fullName evidence="2">PPM-type phosphatase domain-containing protein</fullName>
    </recommendedName>
</protein>
<dbReference type="Pfam" id="PF13672">
    <property type="entry name" value="PP2C_2"/>
    <property type="match status" value="1"/>
</dbReference>
<comment type="caution">
    <text evidence="3">The sequence shown here is derived from an EMBL/GenBank/DDBJ whole genome shotgun (WGS) entry which is preliminary data.</text>
</comment>
<proteinExistence type="predicted"/>
<dbReference type="SMART" id="SM00332">
    <property type="entry name" value="PP2Cc"/>
    <property type="match status" value="1"/>
</dbReference>
<dbReference type="PANTHER" id="PTHR47992">
    <property type="entry name" value="PROTEIN PHOSPHATASE"/>
    <property type="match status" value="1"/>
</dbReference>
<gene>
    <name evidence="3" type="ORF">BLA60_40940</name>
</gene>
<dbReference type="PROSITE" id="PS51746">
    <property type="entry name" value="PPM_2"/>
    <property type="match status" value="1"/>
</dbReference>
<dbReference type="GO" id="GO:0004722">
    <property type="term" value="F:protein serine/threonine phosphatase activity"/>
    <property type="evidence" value="ECO:0007669"/>
    <property type="project" value="InterPro"/>
</dbReference>
<dbReference type="InterPro" id="IPR036457">
    <property type="entry name" value="PPM-type-like_dom_sf"/>
</dbReference>
<sequence length="273" mass="28903">MNTTVTLSLRHAARTDRGLVRSDNQDSVYAGARLLAVADGMGGHAAGEVASRLVIGALAHLDDGEPDADPLTACRAAVLAGNNAIAELVRAKTDLTGMGTTLTAVLVDGPRLTLMHIGDSRAYLRRDRRLARITRDDTYVQSLIDAGQITESEAATHPHRAYLERALTGERVEPTLTLREARVGDRILLCSDGLTGVVGEPALERLLDIADPGTCADRLIELALRNGGPDNVTVIVADLVNGAPVPGTRRRTVVALVVLVAVITVVWFAGTGW</sequence>
<organism evidence="3 4">
    <name type="scientific">Actinophytocola xinjiangensis</name>
    <dbReference type="NCBI Taxonomy" id="485602"/>
    <lineage>
        <taxon>Bacteria</taxon>
        <taxon>Bacillati</taxon>
        <taxon>Actinomycetota</taxon>
        <taxon>Actinomycetes</taxon>
        <taxon>Pseudonocardiales</taxon>
        <taxon>Pseudonocardiaceae</taxon>
    </lineage>
</organism>
<dbReference type="AlphaFoldDB" id="A0A7Z0WFR6"/>
<feature type="transmembrane region" description="Helical" evidence="1">
    <location>
        <begin position="253"/>
        <end position="270"/>
    </location>
</feature>
<keyword evidence="4" id="KW-1185">Reference proteome</keyword>
<accession>A0A7Z0WFR6</accession>
<dbReference type="CDD" id="cd00143">
    <property type="entry name" value="PP2Cc"/>
    <property type="match status" value="1"/>
</dbReference>
<dbReference type="InterPro" id="IPR001932">
    <property type="entry name" value="PPM-type_phosphatase-like_dom"/>
</dbReference>
<keyword evidence="1" id="KW-1133">Transmembrane helix</keyword>
<dbReference type="Gene3D" id="3.60.40.10">
    <property type="entry name" value="PPM-type phosphatase domain"/>
    <property type="match status" value="1"/>
</dbReference>
<keyword evidence="1" id="KW-0812">Transmembrane</keyword>
<evidence type="ECO:0000313" key="3">
    <source>
        <dbReference type="EMBL" id="OLF04415.1"/>
    </source>
</evidence>